<organism evidence="2 3">
    <name type="scientific">Candidatus Acidianus copahuensis</name>
    <dbReference type="NCBI Taxonomy" id="1160895"/>
    <lineage>
        <taxon>Archaea</taxon>
        <taxon>Thermoproteota</taxon>
        <taxon>Thermoprotei</taxon>
        <taxon>Sulfolobales</taxon>
        <taxon>Sulfolobaceae</taxon>
        <taxon>Acidianus</taxon>
    </lineage>
</organism>
<feature type="domain" description="NurA" evidence="1">
    <location>
        <begin position="22"/>
        <end position="197"/>
    </location>
</feature>
<sequence>MSERGVSITFIKLLKLDKYPFDRIVAIDGSLHEVVTDEGKVSIVVAVGVIFSLTNMRMISNIVKETIVEGEGEEVMRNMEYNLANELGTDLVLMDRKISMDVRLGIPNRVIGIVKDFEQKKRASLNSYPPPWIGIEEKDGEIVRGYFNFLRWTFMFETNVDDLQLVSSLLYSLSEEPIPESLGYNYPLFLADKLAKYYRDRRSKGMDYIWKNIKYRDFRSMIENGRKFL</sequence>
<comment type="caution">
    <text evidence="2">The sequence shown here is derived from an EMBL/GenBank/DDBJ whole genome shotgun (WGS) entry which is preliminary data.</text>
</comment>
<evidence type="ECO:0000313" key="2">
    <source>
        <dbReference type="EMBL" id="EZQ01885.1"/>
    </source>
</evidence>
<dbReference type="AlphaFoldDB" id="A0A031LK89"/>
<dbReference type="EMBL" id="JFZT01000059">
    <property type="protein sequence ID" value="EZQ01885.1"/>
    <property type="molecule type" value="Genomic_DNA"/>
</dbReference>
<dbReference type="Pfam" id="PF09376">
    <property type="entry name" value="NurA"/>
    <property type="match status" value="1"/>
</dbReference>
<evidence type="ECO:0000313" key="3">
    <source>
        <dbReference type="Proteomes" id="UP000024332"/>
    </source>
</evidence>
<dbReference type="Proteomes" id="UP000024332">
    <property type="component" value="Unassembled WGS sequence"/>
</dbReference>
<protein>
    <recommendedName>
        <fullName evidence="1">NurA domain-containing protein</fullName>
    </recommendedName>
</protein>
<proteinExistence type="predicted"/>
<dbReference type="InterPro" id="IPR018977">
    <property type="entry name" value="NurA_domain"/>
</dbReference>
<dbReference type="SMART" id="SM00933">
    <property type="entry name" value="NurA"/>
    <property type="match status" value="1"/>
</dbReference>
<accession>A0A031LK89</accession>
<evidence type="ECO:0000259" key="1">
    <source>
        <dbReference type="SMART" id="SM00933"/>
    </source>
</evidence>
<reference evidence="2 3" key="1">
    <citation type="submission" date="2014-03" db="EMBL/GenBank/DDBJ databases">
        <title>Draft genome sequence of the novel thermoacidophilic archaea Acidianus copahuensis ALE1 strain, isolated from Copahue volcanic area in Neuquen Argentina.</title>
        <authorList>
            <person name="Urbieta M.S."/>
            <person name="Rascovan N."/>
            <person name="Castro C."/>
            <person name="Revale S."/>
            <person name="Giaveno M.A."/>
            <person name="Vazquez M.P."/>
            <person name="Donati E.R."/>
        </authorList>
    </citation>
    <scope>NUCLEOTIDE SEQUENCE [LARGE SCALE GENOMIC DNA]</scope>
    <source>
        <strain evidence="2 3">ALE1</strain>
    </source>
</reference>
<keyword evidence="3" id="KW-1185">Reference proteome</keyword>
<dbReference type="STRING" id="1160895.CM19_11675"/>
<name>A0A031LK89_9CREN</name>
<gene>
    <name evidence="2" type="ORF">CM19_11675</name>
</gene>